<gene>
    <name evidence="2" type="ORF">MHPYR_170116</name>
</gene>
<dbReference type="AlphaFoldDB" id="A0A1Y5P4U0"/>
<evidence type="ECO:0008006" key="3">
    <source>
        <dbReference type="Google" id="ProtNLM"/>
    </source>
</evidence>
<sequence length="171" mass="18652">MPMWTRGLPAMTAICAAVTLTGLNCAAPAAADPNWGINGTFAVSSNGDWAKVNERYEDQPSERSTWTISTTCISPTECSGTVQSDAGWAAPIYTTNSLWYVKRTIPNWRFCADGAAIEGFQEYKIYPVGSDGHYDTAADEYTGQNRVIGPSGSCGRNQWPVISMPFYMKKL</sequence>
<proteinExistence type="predicted"/>
<evidence type="ECO:0000256" key="1">
    <source>
        <dbReference type="SAM" id="SignalP"/>
    </source>
</evidence>
<organism evidence="2">
    <name type="scientific">uncultured Mycobacterium sp</name>
    <dbReference type="NCBI Taxonomy" id="171292"/>
    <lineage>
        <taxon>Bacteria</taxon>
        <taxon>Bacillati</taxon>
        <taxon>Actinomycetota</taxon>
        <taxon>Actinomycetes</taxon>
        <taxon>Mycobacteriales</taxon>
        <taxon>Mycobacteriaceae</taxon>
        <taxon>Mycobacterium</taxon>
        <taxon>environmental samples</taxon>
    </lineage>
</organism>
<accession>A0A1Y5P4U0</accession>
<feature type="chain" id="PRO_5012170093" description="Secreted protein" evidence="1">
    <location>
        <begin position="32"/>
        <end position="171"/>
    </location>
</feature>
<dbReference type="EMBL" id="FLQS01000009">
    <property type="protein sequence ID" value="SBS73657.1"/>
    <property type="molecule type" value="Genomic_DNA"/>
</dbReference>
<keyword evidence="1" id="KW-0732">Signal</keyword>
<feature type="signal peptide" evidence="1">
    <location>
        <begin position="1"/>
        <end position="31"/>
    </location>
</feature>
<name>A0A1Y5P4U0_9MYCO</name>
<reference evidence="2" key="1">
    <citation type="submission" date="2016-03" db="EMBL/GenBank/DDBJ databases">
        <authorList>
            <person name="Ploux O."/>
        </authorList>
    </citation>
    <scope>NUCLEOTIDE SEQUENCE</scope>
    <source>
        <strain evidence="2">UC10</strain>
    </source>
</reference>
<protein>
    <recommendedName>
        <fullName evidence="3">Secreted protein</fullName>
    </recommendedName>
</protein>
<evidence type="ECO:0000313" key="2">
    <source>
        <dbReference type="EMBL" id="SBS73657.1"/>
    </source>
</evidence>